<accession>H5TED1</accession>
<dbReference type="Proteomes" id="UP000053586">
    <property type="component" value="Unassembled WGS sequence"/>
</dbReference>
<dbReference type="Gene3D" id="1.10.10.410">
    <property type="match status" value="1"/>
</dbReference>
<dbReference type="SUPFAM" id="SSF89095">
    <property type="entry name" value="GatB/YqeY motif"/>
    <property type="match status" value="1"/>
</dbReference>
<dbReference type="InterPro" id="IPR003789">
    <property type="entry name" value="Asn/Gln_tRNA_amidoTrase-B-like"/>
</dbReference>
<gene>
    <name evidence="1" type="ORF">GPUN_2543</name>
</gene>
<dbReference type="AlphaFoldDB" id="H5TED1"/>
<dbReference type="GO" id="GO:0016884">
    <property type="term" value="F:carbon-nitrogen ligase activity, with glutamine as amido-N-donor"/>
    <property type="evidence" value="ECO:0007669"/>
    <property type="project" value="InterPro"/>
</dbReference>
<dbReference type="RefSeq" id="WP_006007049.1">
    <property type="nucleotide sequence ID" value="NZ_BAET01000031.1"/>
</dbReference>
<dbReference type="PANTHER" id="PTHR28055">
    <property type="entry name" value="ALTERED INHERITANCE OF MITOCHONDRIA PROTEIN 41, MITOCHONDRIAL"/>
    <property type="match status" value="1"/>
</dbReference>
<dbReference type="PANTHER" id="PTHR28055:SF1">
    <property type="entry name" value="ALTERED INHERITANCE OF MITOCHONDRIA PROTEIN 41, MITOCHONDRIAL"/>
    <property type="match status" value="1"/>
</dbReference>
<comment type="caution">
    <text evidence="1">The sequence shown here is derived from an EMBL/GenBank/DDBJ whole genome shotgun (WGS) entry which is preliminary data.</text>
</comment>
<dbReference type="eggNOG" id="COG1610">
    <property type="taxonomic scope" value="Bacteria"/>
</dbReference>
<evidence type="ECO:0000313" key="1">
    <source>
        <dbReference type="EMBL" id="GAB56658.1"/>
    </source>
</evidence>
<proteinExistence type="predicted"/>
<protein>
    <recommendedName>
        <fullName evidence="3">Glutamyl-tRNA amidotransferase</fullName>
    </recommendedName>
</protein>
<evidence type="ECO:0008006" key="3">
    <source>
        <dbReference type="Google" id="ProtNLM"/>
    </source>
</evidence>
<sequence length="147" mass="16211">MSLLNELKEAQKDAMRSKDKLSLGTIRMALAAVKQREVDERIELNDTDILQILTKMVKQRQESIAMFVTGNREDLAQIERQEIEVVQRFLPAQLGADEVNAIVDAAIVSTSASSIKDMGKVMGVVKPQLQGRADMGAVSSIIKSKLN</sequence>
<name>H5TED1_9ALTE</name>
<dbReference type="InterPro" id="IPR042184">
    <property type="entry name" value="YqeY/Aim41_N"/>
</dbReference>
<dbReference type="STRING" id="56804.BAE46_04850"/>
<organism evidence="1 2">
    <name type="scientific">Glaciecola punicea ACAM 611</name>
    <dbReference type="NCBI Taxonomy" id="1121923"/>
    <lineage>
        <taxon>Bacteria</taxon>
        <taxon>Pseudomonadati</taxon>
        <taxon>Pseudomonadota</taxon>
        <taxon>Gammaproteobacteria</taxon>
        <taxon>Alteromonadales</taxon>
        <taxon>Alteromonadaceae</taxon>
        <taxon>Glaciecola</taxon>
    </lineage>
</organism>
<reference evidence="1 2" key="2">
    <citation type="journal article" date="2017" name="Antonie Van Leeuwenhoek">
        <title>Rhizobium rhizosphaerae sp. nov., a novel species isolated from rice rhizosphere.</title>
        <authorList>
            <person name="Zhao J.J."/>
            <person name="Zhang J."/>
            <person name="Zhang R.J."/>
            <person name="Zhang C.W."/>
            <person name="Yin H.Q."/>
            <person name="Zhang X.X."/>
        </authorList>
    </citation>
    <scope>NUCLEOTIDE SEQUENCE [LARGE SCALE GENOMIC DNA]</scope>
    <source>
        <strain evidence="1 2">ACAM 611</strain>
    </source>
</reference>
<dbReference type="OrthoDB" id="9788127at2"/>
<reference evidence="1 2" key="1">
    <citation type="journal article" date="2012" name="J. Bacteriol.">
        <title>Genome sequence of proteorhodopsin-containing sea ice bacterium Glaciecola punicea ACAM 611T.</title>
        <authorList>
            <person name="Qin Q.-L."/>
            <person name="Xie B.-B."/>
            <person name="Shu Y.-L."/>
            <person name="Rong J.-C."/>
            <person name="Zhao D.-L."/>
            <person name="Zhang X.-Y."/>
            <person name="Chen X.-L."/>
            <person name="Zhou B.-C."/>
            <person name="Zhanga Y.-Z."/>
        </authorList>
    </citation>
    <scope>NUCLEOTIDE SEQUENCE [LARGE SCALE GENOMIC DNA]</scope>
    <source>
        <strain evidence="1 2">ACAM 611</strain>
    </source>
</reference>
<evidence type="ECO:0000313" key="2">
    <source>
        <dbReference type="Proteomes" id="UP000053586"/>
    </source>
</evidence>
<dbReference type="Gene3D" id="1.10.1510.10">
    <property type="entry name" value="Uncharacterised protein YqeY/AIM41 PF09424, N-terminal domain"/>
    <property type="match status" value="1"/>
</dbReference>
<dbReference type="InterPro" id="IPR019004">
    <property type="entry name" value="YqeY/Aim41"/>
</dbReference>
<keyword evidence="2" id="KW-1185">Reference proteome</keyword>
<dbReference type="Pfam" id="PF09424">
    <property type="entry name" value="YqeY"/>
    <property type="match status" value="1"/>
</dbReference>
<dbReference type="InterPro" id="IPR023168">
    <property type="entry name" value="GatB_Yqey_C_2"/>
</dbReference>
<dbReference type="EMBL" id="BAET01000031">
    <property type="protein sequence ID" value="GAB56658.1"/>
    <property type="molecule type" value="Genomic_DNA"/>
</dbReference>